<dbReference type="EMBL" id="FNEN01000011">
    <property type="protein sequence ID" value="SDJ01855.1"/>
    <property type="molecule type" value="Genomic_DNA"/>
</dbReference>
<dbReference type="Proteomes" id="UP000198853">
    <property type="component" value="Unassembled WGS sequence"/>
</dbReference>
<feature type="transmembrane region" description="Helical" evidence="1">
    <location>
        <begin position="25"/>
        <end position="48"/>
    </location>
</feature>
<evidence type="ECO:0000256" key="1">
    <source>
        <dbReference type="SAM" id="Phobius"/>
    </source>
</evidence>
<name>A0A1G8QBM1_9BACI</name>
<reference evidence="2 3" key="1">
    <citation type="submission" date="2016-10" db="EMBL/GenBank/DDBJ databases">
        <authorList>
            <person name="de Groot N.N."/>
        </authorList>
    </citation>
    <scope>NUCLEOTIDE SEQUENCE [LARGE SCALE GENOMIC DNA]</scope>
    <source>
        <strain evidence="2 3">DSM 21771</strain>
    </source>
</reference>
<keyword evidence="1" id="KW-0812">Transmembrane</keyword>
<keyword evidence="1" id="KW-0472">Membrane</keyword>
<evidence type="ECO:0000313" key="3">
    <source>
        <dbReference type="Proteomes" id="UP000198853"/>
    </source>
</evidence>
<feature type="transmembrane region" description="Helical" evidence="1">
    <location>
        <begin position="84"/>
        <end position="106"/>
    </location>
</feature>
<dbReference type="AlphaFoldDB" id="A0A1G8QBM1"/>
<accession>A0A1G8QBM1</accession>
<gene>
    <name evidence="2" type="ORF">SAMN04488123_11150</name>
</gene>
<keyword evidence="1" id="KW-1133">Transmembrane helix</keyword>
<keyword evidence="3" id="KW-1185">Reference proteome</keyword>
<organism evidence="2 3">
    <name type="scientific">Natribacillus halophilus</name>
    <dbReference type="NCBI Taxonomy" id="549003"/>
    <lineage>
        <taxon>Bacteria</taxon>
        <taxon>Bacillati</taxon>
        <taxon>Bacillota</taxon>
        <taxon>Bacilli</taxon>
        <taxon>Bacillales</taxon>
        <taxon>Bacillaceae</taxon>
        <taxon>Natribacillus</taxon>
    </lineage>
</organism>
<feature type="transmembrane region" description="Helical" evidence="1">
    <location>
        <begin position="55"/>
        <end position="72"/>
    </location>
</feature>
<protein>
    <submittedName>
        <fullName evidence="2">Uncharacterized protein</fullName>
    </submittedName>
</protein>
<sequence>MGLFMAYVTSSDGLMADAQEAGGGLLGSLIGSGLVAGAIVGLSAFLGLGLGTGTLLAAGGLGLSVGMGYTFGNDSTTPTPMMAGGIAGLGALAVATFSAMGGGALLRNGFQNMSHTMSRFNNNNSIGGALNRLGNTGNGGFSSRIGAGIGSLGGILGARKSFSKNTGNQVKQEDNGFLGWLDDLSFSGESDVMDRSYTGYQYHDEENQISKKACFLLIKGCYFKAVALLISFITRLRYCFAYCLWLQKFIFTVGAI</sequence>
<evidence type="ECO:0000313" key="2">
    <source>
        <dbReference type="EMBL" id="SDJ01855.1"/>
    </source>
</evidence>
<proteinExistence type="predicted"/>